<sequence length="337" mass="37149">MKAWQKQDFQLENLKLVEVPTPEPKDNEILIKVNAVSLNYRDKDIMDGNYRRDLMERSFIPVSDAAGVIVRKGAEVTRFKEGDRVISHVYTKWIDGKPAADDVLYSLGGVLDGGLAEYMVLDEEAAVMAPDNLSDEEASTLPIAALTAWFSLVEEGKLTSSDTVLVHGTGGVSLFGVQLATALGARVFATTSSWKKAEKVKLLGASDVINYKELPEWNEELARVTDGNGVNYILEVVGGTNINRSINALALQGQIFIIGFLESKTAEVDLFSLLSKQAHLQGMRVGHRKAFESMIEVFEKYDIKPVIDTVYSFDQAIEAYEHLSRGAFGKIVIKVNS</sequence>
<comment type="caution">
    <text evidence="2">The sequence shown here is derived from an EMBL/GenBank/DDBJ whole genome shotgun (WGS) entry which is preliminary data.</text>
</comment>
<proteinExistence type="predicted"/>
<protein>
    <submittedName>
        <fullName evidence="2">NAD(P)-dependent alcohol dehydrogenase</fullName>
    </submittedName>
</protein>
<dbReference type="InterPro" id="IPR036291">
    <property type="entry name" value="NAD(P)-bd_dom_sf"/>
</dbReference>
<dbReference type="SUPFAM" id="SSF50129">
    <property type="entry name" value="GroES-like"/>
    <property type="match status" value="1"/>
</dbReference>
<dbReference type="InterPro" id="IPR011032">
    <property type="entry name" value="GroES-like_sf"/>
</dbReference>
<dbReference type="CDD" id="cd08276">
    <property type="entry name" value="MDR7"/>
    <property type="match status" value="1"/>
</dbReference>
<gene>
    <name evidence="2" type="ORF">EEX84_07415</name>
</gene>
<evidence type="ECO:0000313" key="3">
    <source>
        <dbReference type="Proteomes" id="UP000275473"/>
    </source>
</evidence>
<dbReference type="SMART" id="SM00829">
    <property type="entry name" value="PKS_ER"/>
    <property type="match status" value="1"/>
</dbReference>
<dbReference type="GO" id="GO:0016491">
    <property type="term" value="F:oxidoreductase activity"/>
    <property type="evidence" value="ECO:0007669"/>
    <property type="project" value="InterPro"/>
</dbReference>
<dbReference type="InterPro" id="IPR052711">
    <property type="entry name" value="Zinc_ADH-like"/>
</dbReference>
<dbReference type="Gene3D" id="3.90.180.10">
    <property type="entry name" value="Medium-chain alcohol dehydrogenases, catalytic domain"/>
    <property type="match status" value="1"/>
</dbReference>
<keyword evidence="3" id="KW-1185">Reference proteome</keyword>
<reference evidence="2 3" key="1">
    <citation type="journal article" date="2018" name="Int. J. Syst. Evol. Microbiol.">
        <title>Planococcus salinus sp. nov., a moderately halophilic bacterium isolated from a saline-alkali soil.</title>
        <authorList>
            <person name="Gan L."/>
        </authorList>
    </citation>
    <scope>NUCLEOTIDE SEQUENCE [LARGE SCALE GENOMIC DNA]</scope>
    <source>
        <strain evidence="2 3">LCB217</strain>
    </source>
</reference>
<dbReference type="PANTHER" id="PTHR45033">
    <property type="match status" value="1"/>
</dbReference>
<dbReference type="SUPFAM" id="SSF51735">
    <property type="entry name" value="NAD(P)-binding Rossmann-fold domains"/>
    <property type="match status" value="1"/>
</dbReference>
<dbReference type="RefSeq" id="WP_123164982.1">
    <property type="nucleotide sequence ID" value="NZ_RIAX01000004.1"/>
</dbReference>
<dbReference type="AlphaFoldDB" id="A0A3M8P7Z7"/>
<evidence type="ECO:0000259" key="1">
    <source>
        <dbReference type="SMART" id="SM00829"/>
    </source>
</evidence>
<dbReference type="Proteomes" id="UP000275473">
    <property type="component" value="Unassembled WGS sequence"/>
</dbReference>
<evidence type="ECO:0000313" key="2">
    <source>
        <dbReference type="EMBL" id="RNF39787.1"/>
    </source>
</evidence>
<dbReference type="Pfam" id="PF08240">
    <property type="entry name" value="ADH_N"/>
    <property type="match status" value="1"/>
</dbReference>
<dbReference type="InterPro" id="IPR013154">
    <property type="entry name" value="ADH-like_N"/>
</dbReference>
<feature type="domain" description="Enoyl reductase (ER)" evidence="1">
    <location>
        <begin position="9"/>
        <end position="333"/>
    </location>
</feature>
<organism evidence="2 3">
    <name type="scientific">Planococcus salinus</name>
    <dbReference type="NCBI Taxonomy" id="1848460"/>
    <lineage>
        <taxon>Bacteria</taxon>
        <taxon>Bacillati</taxon>
        <taxon>Bacillota</taxon>
        <taxon>Bacilli</taxon>
        <taxon>Bacillales</taxon>
        <taxon>Caryophanaceae</taxon>
        <taxon>Planococcus</taxon>
    </lineage>
</organism>
<name>A0A3M8P7Z7_9BACL</name>
<dbReference type="InterPro" id="IPR020843">
    <property type="entry name" value="ER"/>
</dbReference>
<dbReference type="Gene3D" id="3.40.50.720">
    <property type="entry name" value="NAD(P)-binding Rossmann-like Domain"/>
    <property type="match status" value="1"/>
</dbReference>
<dbReference type="EMBL" id="RIAX01000004">
    <property type="protein sequence ID" value="RNF39787.1"/>
    <property type="molecule type" value="Genomic_DNA"/>
</dbReference>
<dbReference type="OrthoDB" id="9806940at2"/>
<dbReference type="InterPro" id="IPR013149">
    <property type="entry name" value="ADH-like_C"/>
</dbReference>
<dbReference type="Pfam" id="PF00107">
    <property type="entry name" value="ADH_zinc_N"/>
    <property type="match status" value="1"/>
</dbReference>
<dbReference type="PANTHER" id="PTHR45033:SF2">
    <property type="entry name" value="ZINC-TYPE ALCOHOL DEHYDROGENASE-LIKE PROTEIN C1773.06C"/>
    <property type="match status" value="1"/>
</dbReference>
<accession>A0A3M8P7Z7</accession>